<name>A0A9D9N2B0_9SPIR</name>
<evidence type="ECO:0000313" key="3">
    <source>
        <dbReference type="Proteomes" id="UP000823638"/>
    </source>
</evidence>
<dbReference type="Proteomes" id="UP000823638">
    <property type="component" value="Unassembled WGS sequence"/>
</dbReference>
<accession>A0A9D9N2B0</accession>
<evidence type="ECO:0000259" key="1">
    <source>
        <dbReference type="Pfam" id="PF01973"/>
    </source>
</evidence>
<sequence length="511" mass="58718">MNFYNINIKALEKRNIIIQEDFPENENITEITLVNAKNGSPVLIINGKYTSSKYDPEREAENLTKEINEGSFVVYSGISNFYPILSLIRKKCKIIMHIPVKKIFLYIIKNMDFTNILNYERIYFTFSENEITETIKRFYFPGREGNFNFIESRSEKDLFPEKFNYIVKVINNTLEEIKSDYSVQAHFGKIWTRNIIQNLKLISCLENNIEIKQNKKFGCIITAAGPSLNRQLDKLSDLQNDYLILATDTTLPVLIKHKIAPDFFFSIDPQIHSLKHILDELPEKTALIADLCCNTSLIRNVLKQGNPVFFSRGNHPLSVLSENLGVSNLLKLENGTGSVTITAISFATFLGWSEIILLGGDFANTNFAPYCRGTYLSGIFDAESNRLKNSETDYAGILFRSDVILHKESKIYESKLLNRYGNFCKTYCKNRNIRVIREIKPAETGPQNTIFLKSPETPSSFFVDLMEKISEKQGGNNEILPLAAWLKYKRNPEKLQNEAMSMTEKYIKYFI</sequence>
<gene>
    <name evidence="2" type="ORF">IAA81_04960</name>
</gene>
<organism evidence="2 3">
    <name type="scientific">Candidatus Gallitreponema excrementavium</name>
    <dbReference type="NCBI Taxonomy" id="2840840"/>
    <lineage>
        <taxon>Bacteria</taxon>
        <taxon>Pseudomonadati</taxon>
        <taxon>Spirochaetota</taxon>
        <taxon>Spirochaetia</taxon>
        <taxon>Spirochaetales</taxon>
        <taxon>Candidatus Gallitreponema</taxon>
    </lineage>
</organism>
<dbReference type="PANTHER" id="PTHR41786:SF1">
    <property type="entry name" value="6-HYDROXYMETHYLPTERIN DIPHOSPHOKINASE MPTE-LIKE DOMAIN-CONTAINING PROTEIN"/>
    <property type="match status" value="1"/>
</dbReference>
<dbReference type="EMBL" id="JADIMM010000070">
    <property type="protein sequence ID" value="MBO8457563.1"/>
    <property type="molecule type" value="Genomic_DNA"/>
</dbReference>
<feature type="domain" description="6-hydroxymethylpterin diphosphokinase MptE-like" evidence="1">
    <location>
        <begin position="194"/>
        <end position="366"/>
    </location>
</feature>
<comment type="caution">
    <text evidence="2">The sequence shown here is derived from an EMBL/GenBank/DDBJ whole genome shotgun (WGS) entry which is preliminary data.</text>
</comment>
<evidence type="ECO:0000313" key="2">
    <source>
        <dbReference type="EMBL" id="MBO8457563.1"/>
    </source>
</evidence>
<protein>
    <submittedName>
        <fullName evidence="2">Motility associated factor glycosyltransferase family protein</fullName>
    </submittedName>
</protein>
<dbReference type="PANTHER" id="PTHR41786">
    <property type="entry name" value="MOTILITY ACCESSORY FACTOR MAF"/>
    <property type="match status" value="1"/>
</dbReference>
<dbReference type="AlphaFoldDB" id="A0A9D9N2B0"/>
<proteinExistence type="predicted"/>
<reference evidence="2" key="2">
    <citation type="journal article" date="2021" name="PeerJ">
        <title>Extensive microbial diversity within the chicken gut microbiome revealed by metagenomics and culture.</title>
        <authorList>
            <person name="Gilroy R."/>
            <person name="Ravi A."/>
            <person name="Getino M."/>
            <person name="Pursley I."/>
            <person name="Horton D.L."/>
            <person name="Alikhan N.F."/>
            <person name="Baker D."/>
            <person name="Gharbi K."/>
            <person name="Hall N."/>
            <person name="Watson M."/>
            <person name="Adriaenssens E.M."/>
            <person name="Foster-Nyarko E."/>
            <person name="Jarju S."/>
            <person name="Secka A."/>
            <person name="Antonio M."/>
            <person name="Oren A."/>
            <person name="Chaudhuri R.R."/>
            <person name="La Ragione R."/>
            <person name="Hildebrand F."/>
            <person name="Pallen M.J."/>
        </authorList>
    </citation>
    <scope>NUCLEOTIDE SEQUENCE</scope>
    <source>
        <strain evidence="2">10532</strain>
    </source>
</reference>
<reference evidence="2" key="1">
    <citation type="submission" date="2020-10" db="EMBL/GenBank/DDBJ databases">
        <authorList>
            <person name="Gilroy R."/>
        </authorList>
    </citation>
    <scope>NUCLEOTIDE SEQUENCE</scope>
    <source>
        <strain evidence="2">10532</strain>
    </source>
</reference>
<dbReference type="Pfam" id="PF01973">
    <property type="entry name" value="MptE-like"/>
    <property type="match status" value="1"/>
</dbReference>
<dbReference type="InterPro" id="IPR002826">
    <property type="entry name" value="MptE-like"/>
</dbReference>